<proteinExistence type="predicted"/>
<reference evidence="4 5" key="1">
    <citation type="journal article" date="2011" name="Biochem. Biophys. Res. Commun.">
        <title>Increased number of Arginine-based salt bridges contributes to the thermotolerance of thermotolerant acetic acid bacteria, Acetobacter tropicalis SKU1100.</title>
        <authorList>
            <person name="Matsutani M."/>
            <person name="Hirakawa H."/>
            <person name="Nishikura M."/>
            <person name="Soemphol W."/>
            <person name="Ali I.A.I."/>
            <person name="Yakushi T."/>
            <person name="Matsushita K."/>
        </authorList>
    </citation>
    <scope>NUCLEOTIDE SEQUENCE [LARGE SCALE GENOMIC DNA]</scope>
    <source>
        <strain evidence="4 5">NBRC 101654</strain>
    </source>
</reference>
<evidence type="ECO:0000259" key="3">
    <source>
        <dbReference type="Pfam" id="PF02371"/>
    </source>
</evidence>
<feature type="region of interest" description="Disordered" evidence="1">
    <location>
        <begin position="310"/>
        <end position="334"/>
    </location>
</feature>
<dbReference type="AlphaFoldDB" id="F7VIT2"/>
<comment type="caution">
    <text evidence="4">The sequence shown here is derived from an EMBL/GenBank/DDBJ whole genome shotgun (WGS) entry which is preliminary data.</text>
</comment>
<dbReference type="GO" id="GO:0006313">
    <property type="term" value="P:DNA transposition"/>
    <property type="evidence" value="ECO:0007669"/>
    <property type="project" value="InterPro"/>
</dbReference>
<protein>
    <submittedName>
        <fullName evidence="4">Transposase</fullName>
    </submittedName>
</protein>
<dbReference type="PANTHER" id="PTHR33055:SF15">
    <property type="entry name" value="TRANSPOSASE-RELATED"/>
    <property type="match status" value="1"/>
</dbReference>
<sequence length="334" mass="37366">MQVKAIAHARIKTDKIDAGVLAQFQASGFLPEVWVPDAATERLRRLVARRNQIVRHRTRVKNEVHAILQVHLVPQCPHADLFNQRGRKWLTRQVLPEDERLAITRHIREIDRLGDDLAELDADIAKDTIDSADVARLLTITGVNVTVASGIVAAIGDISRFSEPQKLVSYVGLNPRVRQSCLGLAQYGRISKSGRSHVRAMLVEAAWAAAKAPGPLRAFFLRIRGKRGHQIAAVAVARKLAVLVWHMLTKKQDYHWLRPALVAAKKRQIALKSGAPSERGGGRRGSAYAYNVKELRDREMAAAQIAERTYDQMTRRWQPRRPRSGTDAANGERP</sequence>
<dbReference type="NCBIfam" id="NF033542">
    <property type="entry name" value="transpos_IS110"/>
    <property type="match status" value="1"/>
</dbReference>
<organism evidence="4 5">
    <name type="scientific">Acetobacter tropicalis NBRC 101654</name>
    <dbReference type="NCBI Taxonomy" id="749388"/>
    <lineage>
        <taxon>Bacteria</taxon>
        <taxon>Pseudomonadati</taxon>
        <taxon>Pseudomonadota</taxon>
        <taxon>Alphaproteobacteria</taxon>
        <taxon>Acetobacterales</taxon>
        <taxon>Acetobacteraceae</taxon>
        <taxon>Acetobacter</taxon>
    </lineage>
</organism>
<accession>F7VIT2</accession>
<dbReference type="PANTHER" id="PTHR33055">
    <property type="entry name" value="TRANSPOSASE FOR INSERTION SEQUENCE ELEMENT IS1111A"/>
    <property type="match status" value="1"/>
</dbReference>
<name>F7VIT2_9PROT</name>
<dbReference type="InterPro" id="IPR047650">
    <property type="entry name" value="Transpos_IS110"/>
</dbReference>
<dbReference type="InterPro" id="IPR003346">
    <property type="entry name" value="Transposase_20"/>
</dbReference>
<dbReference type="InterPro" id="IPR002525">
    <property type="entry name" value="Transp_IS110-like_N"/>
</dbReference>
<feature type="domain" description="Transposase IS110-like N-terminal" evidence="2">
    <location>
        <begin position="8"/>
        <end position="69"/>
    </location>
</feature>
<evidence type="ECO:0000259" key="2">
    <source>
        <dbReference type="Pfam" id="PF01548"/>
    </source>
</evidence>
<dbReference type="GO" id="GO:0003677">
    <property type="term" value="F:DNA binding"/>
    <property type="evidence" value="ECO:0007669"/>
    <property type="project" value="InterPro"/>
</dbReference>
<dbReference type="Proteomes" id="UP000004319">
    <property type="component" value="Unassembled WGS sequence"/>
</dbReference>
<evidence type="ECO:0000256" key="1">
    <source>
        <dbReference type="SAM" id="MobiDB-lite"/>
    </source>
</evidence>
<evidence type="ECO:0000313" key="5">
    <source>
        <dbReference type="Proteomes" id="UP000004319"/>
    </source>
</evidence>
<feature type="domain" description="Transposase IS116/IS110/IS902 C-terminal" evidence="3">
    <location>
        <begin position="135"/>
        <end position="219"/>
    </location>
</feature>
<evidence type="ECO:0000313" key="4">
    <source>
        <dbReference type="EMBL" id="GAA10277.1"/>
    </source>
</evidence>
<gene>
    <name evidence="4" type="ORF">ATPR_3280</name>
</gene>
<dbReference type="GO" id="GO:0004803">
    <property type="term" value="F:transposase activity"/>
    <property type="evidence" value="ECO:0007669"/>
    <property type="project" value="InterPro"/>
</dbReference>
<dbReference type="EMBL" id="BABS01000206">
    <property type="protein sequence ID" value="GAA10277.1"/>
    <property type="molecule type" value="Genomic_DNA"/>
</dbReference>
<dbReference type="Pfam" id="PF02371">
    <property type="entry name" value="Transposase_20"/>
    <property type="match status" value="1"/>
</dbReference>
<dbReference type="Pfam" id="PF01548">
    <property type="entry name" value="DEDD_Tnp_IS110"/>
    <property type="match status" value="1"/>
</dbReference>